<evidence type="ECO:0000256" key="2">
    <source>
        <dbReference type="SAM" id="Phobius"/>
    </source>
</evidence>
<reference evidence="4" key="1">
    <citation type="journal article" date="2008" name="Genome Res.">
        <title>The genome of Pelotomaculum thermopropionicum reveals niche-associated evolution in anaerobic microbiota.</title>
        <authorList>
            <person name="Kosaka T."/>
            <person name="Kato S."/>
            <person name="Shimoyama T."/>
            <person name="Ishii S."/>
            <person name="Abe T."/>
            <person name="Watanabe K."/>
        </authorList>
    </citation>
    <scope>NUCLEOTIDE SEQUENCE [LARGE SCALE GENOMIC DNA]</scope>
    <source>
        <strain evidence="4">DSM 13744 / JCM 10971 / SI</strain>
    </source>
</reference>
<dbReference type="KEGG" id="pth:PTH_1177"/>
<evidence type="ECO:0000256" key="1">
    <source>
        <dbReference type="ARBA" id="ARBA00005721"/>
    </source>
</evidence>
<dbReference type="HOGENOM" id="CLU_120389_2_0_9"/>
<gene>
    <name evidence="3" type="ordered locus">PTH_1177</name>
</gene>
<feature type="transmembrane region" description="Helical" evidence="2">
    <location>
        <begin position="48"/>
        <end position="65"/>
    </location>
</feature>
<proteinExistence type="inferred from homology"/>
<comment type="similarity">
    <text evidence="1">Belongs to the asp23 family.</text>
</comment>
<feature type="transmembrane region" description="Helical" evidence="2">
    <location>
        <begin position="7"/>
        <end position="28"/>
    </location>
</feature>
<keyword evidence="4" id="KW-1185">Reference proteome</keyword>
<dbReference type="STRING" id="370438.PTH_1177"/>
<dbReference type="InterPro" id="IPR005531">
    <property type="entry name" value="Asp23"/>
</dbReference>
<name>A5D317_PELTS</name>
<dbReference type="NCBIfam" id="NF033218">
    <property type="entry name" value="anchor_AmaP"/>
    <property type="match status" value="1"/>
</dbReference>
<dbReference type="AlphaFoldDB" id="A5D317"/>
<evidence type="ECO:0000313" key="4">
    <source>
        <dbReference type="Proteomes" id="UP000006556"/>
    </source>
</evidence>
<keyword evidence="2" id="KW-0812">Transmembrane</keyword>
<accession>A5D317</accession>
<dbReference type="Proteomes" id="UP000006556">
    <property type="component" value="Chromosome"/>
</dbReference>
<keyword evidence="2" id="KW-0472">Membrane</keyword>
<evidence type="ECO:0000313" key="3">
    <source>
        <dbReference type="EMBL" id="BAF59358.1"/>
    </source>
</evidence>
<dbReference type="Pfam" id="PF03780">
    <property type="entry name" value="Asp23"/>
    <property type="match status" value="1"/>
</dbReference>
<sequence>MNVFDRVLLGAYALFFTVTVVLFSALMIGWTVPMFLFRDVFCPDRSEVFWPVVIILIIAGARLFWLSLRGPRGRHVVLAESALGQIRVSLQAIENLVEKVVSQIKGVREVKPRMMSVPQGVGIQVRVSVTPDVNVPEISVEIQNRVKERVFAVTGLSVKAVKVSVEDISAHKPRVE</sequence>
<dbReference type="eggNOG" id="COG1302">
    <property type="taxonomic scope" value="Bacteria"/>
</dbReference>
<organism evidence="3 4">
    <name type="scientific">Pelotomaculum thermopropionicum (strain DSM 13744 / JCM 10971 / SI)</name>
    <dbReference type="NCBI Taxonomy" id="370438"/>
    <lineage>
        <taxon>Bacteria</taxon>
        <taxon>Bacillati</taxon>
        <taxon>Bacillota</taxon>
        <taxon>Clostridia</taxon>
        <taxon>Eubacteriales</taxon>
        <taxon>Desulfotomaculaceae</taxon>
        <taxon>Pelotomaculum</taxon>
    </lineage>
</organism>
<dbReference type="EMBL" id="AP009389">
    <property type="protein sequence ID" value="BAF59358.1"/>
    <property type="molecule type" value="Genomic_DNA"/>
</dbReference>
<protein>
    <submittedName>
        <fullName evidence="3">Uncharacterized protein conserved in bacteria</fullName>
    </submittedName>
</protein>
<keyword evidence="2" id="KW-1133">Transmembrane helix</keyword>